<dbReference type="PANTHER" id="PTHR23099:SF0">
    <property type="entry name" value="GERM CELL NUCLEAR ACIDIC PROTEIN"/>
    <property type="match status" value="1"/>
</dbReference>
<dbReference type="SMART" id="SM00731">
    <property type="entry name" value="SprT"/>
    <property type="match status" value="1"/>
</dbReference>
<dbReference type="Gene3D" id="1.10.30.10">
    <property type="entry name" value="High mobility group box domain"/>
    <property type="match status" value="1"/>
</dbReference>
<feature type="compositionally biased region" description="Acidic residues" evidence="1">
    <location>
        <begin position="123"/>
        <end position="132"/>
    </location>
</feature>
<dbReference type="Pfam" id="PF17283">
    <property type="entry name" value="Zn_ribbon_SprT"/>
    <property type="match status" value="1"/>
</dbReference>
<feature type="compositionally biased region" description="Low complexity" evidence="1">
    <location>
        <begin position="314"/>
        <end position="334"/>
    </location>
</feature>
<feature type="compositionally biased region" description="Acidic residues" evidence="1">
    <location>
        <begin position="10"/>
        <end position="19"/>
    </location>
</feature>
<dbReference type="InterPro" id="IPR035240">
    <property type="entry name" value="SprT_Zn_ribbon"/>
</dbReference>
<dbReference type="InterPro" id="IPR036910">
    <property type="entry name" value="HMG_box_dom_sf"/>
</dbReference>
<feature type="compositionally biased region" description="Basic and acidic residues" evidence="1">
    <location>
        <begin position="84"/>
        <end position="95"/>
    </location>
</feature>
<feature type="domain" description="SprT-like" evidence="2">
    <location>
        <begin position="359"/>
        <end position="529"/>
    </location>
</feature>
<feature type="compositionally biased region" description="Polar residues" evidence="1">
    <location>
        <begin position="31"/>
        <end position="44"/>
    </location>
</feature>
<proteinExistence type="predicted"/>
<protein>
    <recommendedName>
        <fullName evidence="2">SprT-like domain-containing protein</fullName>
    </recommendedName>
</protein>
<evidence type="ECO:0000259" key="2">
    <source>
        <dbReference type="SMART" id="SM00731"/>
    </source>
</evidence>
<dbReference type="CDD" id="cd00084">
    <property type="entry name" value="HMG-box_SF"/>
    <property type="match status" value="1"/>
</dbReference>
<dbReference type="PANTHER" id="PTHR23099">
    <property type="entry name" value="TRANSCRIPTIONAL REGULATOR"/>
    <property type="match status" value="1"/>
</dbReference>
<sequence length="614" mass="68346">MARGRRIVVDSDDDDDFPELQDLGRNRNQESRNLSGLSASQTDDATGKGTVRRRKLGALSDKTLLRPKMDRSSSRTIFDDDGDDFARPRRTELRTTKPRPVVKSVEIDRCSDAESMHEETIIEDFFDDDGSDFEASRISGSDESDFSDDGFLQRSPSKSKRLGTETKGRDRSGQSKRSPSPSAQLLSEAIEAQQRNDLRQSGSEGDRVNSKTSSKKASKSRDITPSDLARPLSKLNIHDLIPLSSQESSSSIERPKTPTSPPPQPKTSGLVSPSKKIPRIPATPHNPNVETFWDQDFIDDWNDEHSPKKQLFLPSVGGSPSKKQSSPSKNGAPSAAAVAKAAKKAFEQSKHELADKFLHELDTHITDGKISELSAATGGIRIDWTNKLNTTAGRANWKRETIKRKDSDTGAVTSVRFKHHASIELAEKVIDDEGRLLNVIAHEFCHLANFMVSGVTTNPHGKEFKAWAAKVTRRFGGRGIEVTTKHSYDIDFKYVWECTACGLEFKRHSKSIHTDRHRCGACKSELRQTKPVPRGKPGKESEYQRFMKEQMKLIKQENPASPQKDIMKMVATRWSQKEKPTSSSQCSNDDSSSRPHKVEGVARALDQLALVDLT</sequence>
<dbReference type="SUPFAM" id="SSF47095">
    <property type="entry name" value="HMG-box"/>
    <property type="match status" value="1"/>
</dbReference>
<feature type="region of interest" description="Disordered" evidence="1">
    <location>
        <begin position="1"/>
        <end position="99"/>
    </location>
</feature>
<reference evidence="3 4" key="1">
    <citation type="submission" date="2024-02" db="EMBL/GenBank/DDBJ databases">
        <title>De novo assembly and annotation of 12 fungi associated with fruit tree decline syndrome in Ontario, Canada.</title>
        <authorList>
            <person name="Sulman M."/>
            <person name="Ellouze W."/>
            <person name="Ilyukhin E."/>
        </authorList>
    </citation>
    <scope>NUCLEOTIDE SEQUENCE [LARGE SCALE GENOMIC DNA]</scope>
    <source>
        <strain evidence="3 4">M169</strain>
    </source>
</reference>
<feature type="compositionally biased region" description="Basic and acidic residues" evidence="1">
    <location>
        <begin position="591"/>
        <end position="600"/>
    </location>
</feature>
<feature type="compositionally biased region" description="Basic and acidic residues" evidence="1">
    <location>
        <begin position="162"/>
        <end position="173"/>
    </location>
</feature>
<accession>A0ABR1NWU2</accession>
<dbReference type="Pfam" id="PF10263">
    <property type="entry name" value="SprT-like"/>
    <property type="match status" value="1"/>
</dbReference>
<feature type="region of interest" description="Disordered" evidence="1">
    <location>
        <begin position="573"/>
        <end position="601"/>
    </location>
</feature>
<feature type="compositionally biased region" description="Basic and acidic residues" evidence="1">
    <location>
        <begin position="63"/>
        <end position="73"/>
    </location>
</feature>
<evidence type="ECO:0000313" key="3">
    <source>
        <dbReference type="EMBL" id="KAK7718276.1"/>
    </source>
</evidence>
<keyword evidence="4" id="KW-1185">Reference proteome</keyword>
<name>A0ABR1NWU2_DIAER</name>
<dbReference type="InterPro" id="IPR006640">
    <property type="entry name" value="SprT-like_domain"/>
</dbReference>
<feature type="compositionally biased region" description="Basic and acidic residues" evidence="1">
    <location>
        <begin position="194"/>
        <end position="209"/>
    </location>
</feature>
<feature type="region of interest" description="Disordered" evidence="1">
    <location>
        <begin position="304"/>
        <end position="334"/>
    </location>
</feature>
<evidence type="ECO:0000313" key="4">
    <source>
        <dbReference type="Proteomes" id="UP001430848"/>
    </source>
</evidence>
<dbReference type="Proteomes" id="UP001430848">
    <property type="component" value="Unassembled WGS sequence"/>
</dbReference>
<organism evidence="3 4">
    <name type="scientific">Diaporthe eres</name>
    <name type="common">Phomopsis oblonga</name>
    <dbReference type="NCBI Taxonomy" id="83184"/>
    <lineage>
        <taxon>Eukaryota</taxon>
        <taxon>Fungi</taxon>
        <taxon>Dikarya</taxon>
        <taxon>Ascomycota</taxon>
        <taxon>Pezizomycotina</taxon>
        <taxon>Sordariomycetes</taxon>
        <taxon>Sordariomycetidae</taxon>
        <taxon>Diaporthales</taxon>
        <taxon>Diaporthaceae</taxon>
        <taxon>Diaporthe</taxon>
        <taxon>Diaporthe eres species complex</taxon>
    </lineage>
</organism>
<comment type="caution">
    <text evidence="3">The sequence shown here is derived from an EMBL/GenBank/DDBJ whole genome shotgun (WGS) entry which is preliminary data.</text>
</comment>
<feature type="compositionally biased region" description="Polar residues" evidence="1">
    <location>
        <begin position="175"/>
        <end position="185"/>
    </location>
</feature>
<evidence type="ECO:0000256" key="1">
    <source>
        <dbReference type="SAM" id="MobiDB-lite"/>
    </source>
</evidence>
<feature type="region of interest" description="Disordered" evidence="1">
    <location>
        <begin position="123"/>
        <end position="290"/>
    </location>
</feature>
<dbReference type="EMBL" id="JAKNSF020000087">
    <property type="protein sequence ID" value="KAK7718276.1"/>
    <property type="molecule type" value="Genomic_DNA"/>
</dbReference>
<gene>
    <name evidence="3" type="ORF">SLS63_010449</name>
</gene>